<dbReference type="PANTHER" id="PTHR35795">
    <property type="entry name" value="SLR1885 PROTEIN"/>
    <property type="match status" value="1"/>
</dbReference>
<protein>
    <recommendedName>
        <fullName evidence="1">bis(5'-nucleosyl)-tetraphosphatase (symmetrical)</fullName>
        <ecNumber evidence="1">3.6.1.41</ecNumber>
    </recommendedName>
</protein>
<dbReference type="SUPFAM" id="SSF109604">
    <property type="entry name" value="HD-domain/PDEase-like"/>
    <property type="match status" value="1"/>
</dbReference>
<gene>
    <name evidence="8" type="ORF">A2438_04425</name>
</gene>
<evidence type="ECO:0000256" key="2">
    <source>
        <dbReference type="ARBA" id="ARBA00022723"/>
    </source>
</evidence>
<sequence length="181" mass="20858">MNHARETRYRHSLRVAKVARALAKHYRADAKKAEIAALLHDCSRFLTPDEMLKKAKELEWKIDKVQRKNPKLLHADLSAHFAKELFGITDPEILSAIRSHTVGSGRMSKLDKIVYLADHIEPKRDFRGVAKIRKLAFKNLDLAVIESLNSMIEFIRAEGLPIYRQTIKTRDSLLKQKNGRH</sequence>
<dbReference type="EMBL" id="MEUJ01000005">
    <property type="protein sequence ID" value="OGC39756.1"/>
    <property type="molecule type" value="Genomic_DNA"/>
</dbReference>
<keyword evidence="5" id="KW-0408">Iron</keyword>
<dbReference type="GO" id="GO:0046872">
    <property type="term" value="F:metal ion binding"/>
    <property type="evidence" value="ECO:0007669"/>
    <property type="project" value="UniProtKB-KW"/>
</dbReference>
<feature type="domain" description="HD" evidence="7">
    <location>
        <begin position="8"/>
        <end position="123"/>
    </location>
</feature>
<dbReference type="NCBIfam" id="TIGR00488">
    <property type="entry name" value="bis(5'-nucleosyl)-tetraphosphatase (symmetrical) YqeK"/>
    <property type="match status" value="1"/>
</dbReference>
<reference evidence="8 9" key="1">
    <citation type="journal article" date="2016" name="Nat. Commun.">
        <title>Thousands of microbial genomes shed light on interconnected biogeochemical processes in an aquifer system.</title>
        <authorList>
            <person name="Anantharaman K."/>
            <person name="Brown C.T."/>
            <person name="Hug L.A."/>
            <person name="Sharon I."/>
            <person name="Castelle C.J."/>
            <person name="Probst A.J."/>
            <person name="Thomas B.C."/>
            <person name="Singh A."/>
            <person name="Wilkins M.J."/>
            <person name="Karaoz U."/>
            <person name="Brodie E.L."/>
            <person name="Williams K.H."/>
            <person name="Hubbard S.S."/>
            <person name="Banfield J.F."/>
        </authorList>
    </citation>
    <scope>NUCLEOTIDE SEQUENCE [LARGE SCALE GENOMIC DNA]</scope>
</reference>
<keyword evidence="2" id="KW-0479">Metal-binding</keyword>
<keyword evidence="3" id="KW-0547">Nucleotide-binding</keyword>
<name>A0A1F4U489_UNCSA</name>
<dbReference type="InterPro" id="IPR006674">
    <property type="entry name" value="HD_domain"/>
</dbReference>
<dbReference type="NCBIfam" id="TIGR00277">
    <property type="entry name" value="HDIG"/>
    <property type="match status" value="1"/>
</dbReference>
<dbReference type="PROSITE" id="PS51831">
    <property type="entry name" value="HD"/>
    <property type="match status" value="1"/>
</dbReference>
<comment type="catalytic activity">
    <reaction evidence="6">
        <text>P(1),P(4)-bis(5'-adenosyl) tetraphosphate + H2O = 2 ADP + 2 H(+)</text>
        <dbReference type="Rhea" id="RHEA:24252"/>
        <dbReference type="ChEBI" id="CHEBI:15377"/>
        <dbReference type="ChEBI" id="CHEBI:15378"/>
        <dbReference type="ChEBI" id="CHEBI:58141"/>
        <dbReference type="ChEBI" id="CHEBI:456216"/>
        <dbReference type="EC" id="3.6.1.41"/>
    </reaction>
</comment>
<dbReference type="AlphaFoldDB" id="A0A1F4U489"/>
<organism evidence="8 9">
    <name type="scientific">candidate division WOR-1 bacterium RIFOXYC2_FULL_46_14</name>
    <dbReference type="NCBI Taxonomy" id="1802587"/>
    <lineage>
        <taxon>Bacteria</taxon>
        <taxon>Bacillati</taxon>
        <taxon>Saganbacteria</taxon>
    </lineage>
</organism>
<dbReference type="GO" id="GO:0000166">
    <property type="term" value="F:nucleotide binding"/>
    <property type="evidence" value="ECO:0007669"/>
    <property type="project" value="UniProtKB-KW"/>
</dbReference>
<evidence type="ECO:0000313" key="9">
    <source>
        <dbReference type="Proteomes" id="UP000179242"/>
    </source>
</evidence>
<dbReference type="InterPro" id="IPR051094">
    <property type="entry name" value="Diverse_Catalytic_Enzymes"/>
</dbReference>
<dbReference type="Proteomes" id="UP000179242">
    <property type="component" value="Unassembled WGS sequence"/>
</dbReference>
<dbReference type="InterPro" id="IPR005249">
    <property type="entry name" value="YqeK"/>
</dbReference>
<dbReference type="PANTHER" id="PTHR35795:SF1">
    <property type="entry name" value="BIS(5'-NUCLEOSYL)-TETRAPHOSPHATASE, SYMMETRICAL"/>
    <property type="match status" value="1"/>
</dbReference>
<dbReference type="Pfam" id="PF01966">
    <property type="entry name" value="HD"/>
    <property type="match status" value="1"/>
</dbReference>
<dbReference type="InterPro" id="IPR003607">
    <property type="entry name" value="HD/PDEase_dom"/>
</dbReference>
<evidence type="ECO:0000256" key="5">
    <source>
        <dbReference type="ARBA" id="ARBA00023004"/>
    </source>
</evidence>
<evidence type="ECO:0000259" key="7">
    <source>
        <dbReference type="PROSITE" id="PS51831"/>
    </source>
</evidence>
<evidence type="ECO:0000256" key="4">
    <source>
        <dbReference type="ARBA" id="ARBA00022801"/>
    </source>
</evidence>
<comment type="caution">
    <text evidence="8">The sequence shown here is derived from an EMBL/GenBank/DDBJ whole genome shotgun (WGS) entry which is preliminary data.</text>
</comment>
<dbReference type="EC" id="3.6.1.41" evidence="1"/>
<keyword evidence="4" id="KW-0378">Hydrolase</keyword>
<dbReference type="Gene3D" id="1.10.3210.10">
    <property type="entry name" value="Hypothetical protein af1432"/>
    <property type="match status" value="1"/>
</dbReference>
<evidence type="ECO:0000256" key="1">
    <source>
        <dbReference type="ARBA" id="ARBA00012506"/>
    </source>
</evidence>
<dbReference type="CDD" id="cd00077">
    <property type="entry name" value="HDc"/>
    <property type="match status" value="1"/>
</dbReference>
<evidence type="ECO:0000313" key="8">
    <source>
        <dbReference type="EMBL" id="OGC39756.1"/>
    </source>
</evidence>
<dbReference type="InterPro" id="IPR006675">
    <property type="entry name" value="HDIG_dom"/>
</dbReference>
<evidence type="ECO:0000256" key="3">
    <source>
        <dbReference type="ARBA" id="ARBA00022741"/>
    </source>
</evidence>
<proteinExistence type="predicted"/>
<evidence type="ECO:0000256" key="6">
    <source>
        <dbReference type="ARBA" id="ARBA00049417"/>
    </source>
</evidence>
<dbReference type="SMART" id="SM00471">
    <property type="entry name" value="HDc"/>
    <property type="match status" value="1"/>
</dbReference>
<accession>A0A1F4U489</accession>
<dbReference type="GO" id="GO:0008803">
    <property type="term" value="F:bis(5'-nucleosyl)-tetraphosphatase (symmetrical) activity"/>
    <property type="evidence" value="ECO:0007669"/>
    <property type="project" value="UniProtKB-EC"/>
</dbReference>